<evidence type="ECO:0000256" key="2">
    <source>
        <dbReference type="SAM" id="SignalP"/>
    </source>
</evidence>
<evidence type="ECO:0000313" key="3">
    <source>
        <dbReference type="EMBL" id="KAJ4825533.1"/>
    </source>
</evidence>
<dbReference type="InterPro" id="IPR010903">
    <property type="entry name" value="DUF1517"/>
</dbReference>
<keyword evidence="1" id="KW-0812">Transmembrane</keyword>
<dbReference type="GO" id="GO:0009507">
    <property type="term" value="C:chloroplast"/>
    <property type="evidence" value="ECO:0007669"/>
    <property type="project" value="TreeGrafter"/>
</dbReference>
<keyword evidence="1" id="KW-0472">Membrane</keyword>
<name>A0A9Q0F5U8_9ROSI</name>
<keyword evidence="4" id="KW-1185">Reference proteome</keyword>
<gene>
    <name evidence="3" type="ORF">Tsubulata_033526</name>
</gene>
<keyword evidence="1" id="KW-1133">Transmembrane helix</keyword>
<dbReference type="AlphaFoldDB" id="A0A9Q0F5U8"/>
<dbReference type="Pfam" id="PF07466">
    <property type="entry name" value="DUF1517"/>
    <property type="match status" value="1"/>
</dbReference>
<evidence type="ECO:0000313" key="4">
    <source>
        <dbReference type="Proteomes" id="UP001141552"/>
    </source>
</evidence>
<dbReference type="PANTHER" id="PTHR33975:SF8">
    <property type="match status" value="1"/>
</dbReference>
<reference evidence="3" key="1">
    <citation type="submission" date="2022-02" db="EMBL/GenBank/DDBJ databases">
        <authorList>
            <person name="Henning P.M."/>
            <person name="McCubbin A.G."/>
            <person name="Shore J.S."/>
        </authorList>
    </citation>
    <scope>NUCLEOTIDE SEQUENCE</scope>
    <source>
        <strain evidence="3">F60SS</strain>
        <tissue evidence="3">Leaves</tissue>
    </source>
</reference>
<protein>
    <submittedName>
        <fullName evidence="3">Uncharacterized protein</fullName>
    </submittedName>
</protein>
<keyword evidence="2" id="KW-0732">Signal</keyword>
<dbReference type="InterPro" id="IPR053023">
    <property type="entry name" value="FLAP_modulator"/>
</dbReference>
<dbReference type="Proteomes" id="UP001141552">
    <property type="component" value="Unassembled WGS sequence"/>
</dbReference>
<sequence>MAFKFAPKPPRCFTTLALLILLLSSTFFPWVSHAASGGSMGGSSRGSSSGSSSYSFGGGGGYSSRGSSYGSGYSSSSGGGYGFYNPGYGYGFYNPGYGYGGDYYFYDYVGAPASNDPHGDRVFLIVTIAILSLILLAFVVLIIWVECGCKWIGKRNSVIMIQVGLPGKARSLQKQLNQIAKTTNTSSSLGWRHILRATTSALLRNSQHFISCYSLVKHYYSTDSAEDSFQELAAKERAKFDIESLVNVNNVKIQREVIPQASKDGKDHIVVTILVAASCRCKIPRIKSKDGLKKALESLDSNIKFHTDLLGVEVLWTPQNEEDTLSEKELHENYSALKPIS</sequence>
<evidence type="ECO:0000256" key="1">
    <source>
        <dbReference type="SAM" id="Phobius"/>
    </source>
</evidence>
<dbReference type="PANTHER" id="PTHR33975">
    <property type="entry name" value="MYELIN-ASSOCIATED OLIGODENDROCYTE BASIC PROTEIN"/>
    <property type="match status" value="1"/>
</dbReference>
<dbReference type="OrthoDB" id="542507at2759"/>
<feature type="transmembrane region" description="Helical" evidence="1">
    <location>
        <begin position="122"/>
        <end position="145"/>
    </location>
</feature>
<reference evidence="3" key="2">
    <citation type="journal article" date="2023" name="Plants (Basel)">
        <title>Annotation of the Turnera subulata (Passifloraceae) Draft Genome Reveals the S-Locus Evolved after the Divergence of Turneroideae from Passifloroideae in a Stepwise Manner.</title>
        <authorList>
            <person name="Henning P.M."/>
            <person name="Roalson E.H."/>
            <person name="Mir W."/>
            <person name="McCubbin A.G."/>
            <person name="Shore J.S."/>
        </authorList>
    </citation>
    <scope>NUCLEOTIDE SEQUENCE</scope>
    <source>
        <strain evidence="3">F60SS</strain>
    </source>
</reference>
<feature type="signal peptide" evidence="2">
    <location>
        <begin position="1"/>
        <end position="34"/>
    </location>
</feature>
<proteinExistence type="predicted"/>
<dbReference type="EMBL" id="JAKUCV010006865">
    <property type="protein sequence ID" value="KAJ4825533.1"/>
    <property type="molecule type" value="Genomic_DNA"/>
</dbReference>
<comment type="caution">
    <text evidence="3">The sequence shown here is derived from an EMBL/GenBank/DDBJ whole genome shotgun (WGS) entry which is preliminary data.</text>
</comment>
<organism evidence="3 4">
    <name type="scientific">Turnera subulata</name>
    <dbReference type="NCBI Taxonomy" id="218843"/>
    <lineage>
        <taxon>Eukaryota</taxon>
        <taxon>Viridiplantae</taxon>
        <taxon>Streptophyta</taxon>
        <taxon>Embryophyta</taxon>
        <taxon>Tracheophyta</taxon>
        <taxon>Spermatophyta</taxon>
        <taxon>Magnoliopsida</taxon>
        <taxon>eudicotyledons</taxon>
        <taxon>Gunneridae</taxon>
        <taxon>Pentapetalae</taxon>
        <taxon>rosids</taxon>
        <taxon>fabids</taxon>
        <taxon>Malpighiales</taxon>
        <taxon>Passifloraceae</taxon>
        <taxon>Turnera</taxon>
    </lineage>
</organism>
<accession>A0A9Q0F5U8</accession>
<feature type="chain" id="PRO_5040158565" evidence="2">
    <location>
        <begin position="35"/>
        <end position="341"/>
    </location>
</feature>